<keyword evidence="3" id="KW-0804">Transcription</keyword>
<dbReference type="SUPFAM" id="SSF46689">
    <property type="entry name" value="Homeodomain-like"/>
    <property type="match status" value="1"/>
</dbReference>
<dbReference type="Gene3D" id="1.10.357.10">
    <property type="entry name" value="Tetracycline Repressor, domain 2"/>
    <property type="match status" value="1"/>
</dbReference>
<keyword evidence="7" id="KW-1185">Reference proteome</keyword>
<dbReference type="OrthoDB" id="270177at2"/>
<evidence type="ECO:0000313" key="7">
    <source>
        <dbReference type="Proteomes" id="UP000319449"/>
    </source>
</evidence>
<dbReference type="InterPro" id="IPR036271">
    <property type="entry name" value="Tet_transcr_reg_TetR-rel_C_sf"/>
</dbReference>
<sequence>MTLGRPLAYDPDTALNAAMQVFWSQGYEATTLQDLLKAMGLSKSSFYQTFGGKKELFLRCISRYREKISQALADLLESSDSGRSFIEQMLLNSAAEARRANDARRGCLLMNTATECAQKDSDIAERVSLGFEGLRVILCRAVRQGQAKGEITRDLEAEALASYLISSLGGIKTVVKGGADEQRVRDIVAVTLRALT</sequence>
<dbReference type="InterPro" id="IPR009057">
    <property type="entry name" value="Homeodomain-like_sf"/>
</dbReference>
<dbReference type="AlphaFoldDB" id="A0A562WSU8"/>
<dbReference type="PANTHER" id="PTHR47506">
    <property type="entry name" value="TRANSCRIPTIONAL REGULATORY PROTEIN"/>
    <property type="match status" value="1"/>
</dbReference>
<dbReference type="PROSITE" id="PS50977">
    <property type="entry name" value="HTH_TETR_2"/>
    <property type="match status" value="1"/>
</dbReference>
<evidence type="ECO:0000256" key="3">
    <source>
        <dbReference type="ARBA" id="ARBA00023163"/>
    </source>
</evidence>
<dbReference type="RefSeq" id="WP_145016888.1">
    <property type="nucleotide sequence ID" value="NZ_VLLN01000001.1"/>
</dbReference>
<dbReference type="SUPFAM" id="SSF48498">
    <property type="entry name" value="Tetracyclin repressor-like, C-terminal domain"/>
    <property type="match status" value="1"/>
</dbReference>
<dbReference type="PANTHER" id="PTHR47506:SF1">
    <property type="entry name" value="HTH-TYPE TRANSCRIPTIONAL REGULATOR YJDC"/>
    <property type="match status" value="1"/>
</dbReference>
<evidence type="ECO:0000313" key="6">
    <source>
        <dbReference type="EMBL" id="TWJ33371.1"/>
    </source>
</evidence>
<proteinExistence type="predicted"/>
<evidence type="ECO:0000256" key="1">
    <source>
        <dbReference type="ARBA" id="ARBA00023015"/>
    </source>
</evidence>
<dbReference type="InterPro" id="IPR011075">
    <property type="entry name" value="TetR_C"/>
</dbReference>
<dbReference type="InterPro" id="IPR001647">
    <property type="entry name" value="HTH_TetR"/>
</dbReference>
<dbReference type="Pfam" id="PF16925">
    <property type="entry name" value="TetR_C_13"/>
    <property type="match status" value="1"/>
</dbReference>
<dbReference type="Pfam" id="PF00440">
    <property type="entry name" value="TetR_N"/>
    <property type="match status" value="1"/>
</dbReference>
<accession>A0A562WSU8</accession>
<organism evidence="6 7">
    <name type="scientific">Geobacter argillaceus</name>
    <dbReference type="NCBI Taxonomy" id="345631"/>
    <lineage>
        <taxon>Bacteria</taxon>
        <taxon>Pseudomonadati</taxon>
        <taxon>Thermodesulfobacteriota</taxon>
        <taxon>Desulfuromonadia</taxon>
        <taxon>Geobacterales</taxon>
        <taxon>Geobacteraceae</taxon>
        <taxon>Geobacter</taxon>
    </lineage>
</organism>
<gene>
    <name evidence="6" type="ORF">JN12_00043</name>
</gene>
<evidence type="ECO:0000259" key="5">
    <source>
        <dbReference type="PROSITE" id="PS50977"/>
    </source>
</evidence>
<dbReference type="EMBL" id="VLLN01000001">
    <property type="protein sequence ID" value="TWJ33371.1"/>
    <property type="molecule type" value="Genomic_DNA"/>
</dbReference>
<evidence type="ECO:0000256" key="4">
    <source>
        <dbReference type="PROSITE-ProRule" id="PRU00335"/>
    </source>
</evidence>
<reference evidence="6 7" key="1">
    <citation type="submission" date="2019-07" db="EMBL/GenBank/DDBJ databases">
        <title>Genomic Encyclopedia of Archaeal and Bacterial Type Strains, Phase II (KMG-II): from individual species to whole genera.</title>
        <authorList>
            <person name="Goeker M."/>
        </authorList>
    </citation>
    <scope>NUCLEOTIDE SEQUENCE [LARGE SCALE GENOMIC DNA]</scope>
    <source>
        <strain evidence="6 7">ATCC BAA-1139</strain>
    </source>
</reference>
<dbReference type="Proteomes" id="UP000319449">
    <property type="component" value="Unassembled WGS sequence"/>
</dbReference>
<dbReference type="PRINTS" id="PR00455">
    <property type="entry name" value="HTHTETR"/>
</dbReference>
<dbReference type="GO" id="GO:0003677">
    <property type="term" value="F:DNA binding"/>
    <property type="evidence" value="ECO:0007669"/>
    <property type="project" value="UniProtKB-UniRule"/>
</dbReference>
<dbReference type="Gene3D" id="1.10.10.60">
    <property type="entry name" value="Homeodomain-like"/>
    <property type="match status" value="1"/>
</dbReference>
<keyword evidence="2 4" id="KW-0238">DNA-binding</keyword>
<keyword evidence="1" id="KW-0805">Transcription regulation</keyword>
<protein>
    <submittedName>
        <fullName evidence="6">TetR family transcriptional regulator</fullName>
    </submittedName>
</protein>
<evidence type="ECO:0000256" key="2">
    <source>
        <dbReference type="ARBA" id="ARBA00023125"/>
    </source>
</evidence>
<comment type="caution">
    <text evidence="6">The sequence shown here is derived from an EMBL/GenBank/DDBJ whole genome shotgun (WGS) entry which is preliminary data.</text>
</comment>
<feature type="DNA-binding region" description="H-T-H motif" evidence="4">
    <location>
        <begin position="31"/>
        <end position="50"/>
    </location>
</feature>
<feature type="domain" description="HTH tetR-type" evidence="5">
    <location>
        <begin position="8"/>
        <end position="68"/>
    </location>
</feature>
<name>A0A562WSU8_9BACT</name>